<evidence type="ECO:0000313" key="2">
    <source>
        <dbReference type="Proteomes" id="UP000763641"/>
    </source>
</evidence>
<dbReference type="EMBL" id="JAFEMC010000004">
    <property type="protein sequence ID" value="MBM6577754.1"/>
    <property type="molecule type" value="Genomic_DNA"/>
</dbReference>
<proteinExistence type="predicted"/>
<name>A0ABS2DCF7_9SPHN</name>
<dbReference type="RefSeq" id="WP_204199848.1">
    <property type="nucleotide sequence ID" value="NZ_JAFEMC010000004.1"/>
</dbReference>
<evidence type="ECO:0000313" key="1">
    <source>
        <dbReference type="EMBL" id="MBM6577754.1"/>
    </source>
</evidence>
<accession>A0ABS2DCF7</accession>
<organism evidence="1 2">
    <name type="scientific">Sphingomonas longa</name>
    <dbReference type="NCBI Taxonomy" id="2778730"/>
    <lineage>
        <taxon>Bacteria</taxon>
        <taxon>Pseudomonadati</taxon>
        <taxon>Pseudomonadota</taxon>
        <taxon>Alphaproteobacteria</taxon>
        <taxon>Sphingomonadales</taxon>
        <taxon>Sphingomonadaceae</taxon>
        <taxon>Sphingomonas</taxon>
    </lineage>
</organism>
<sequence>MEDTTEIGQLRDRLSVAERNVTMLHELLKPLLKANGSAAPDLLHSVHSTR</sequence>
<reference evidence="1 2" key="1">
    <citation type="submission" date="2020-12" db="EMBL/GenBank/DDBJ databases">
        <title>Sphingomonas sp.</title>
        <authorList>
            <person name="Kim M.K."/>
        </authorList>
    </citation>
    <scope>NUCLEOTIDE SEQUENCE [LARGE SCALE GENOMIC DNA]</scope>
    <source>
        <strain evidence="1 2">BT552</strain>
    </source>
</reference>
<keyword evidence="2" id="KW-1185">Reference proteome</keyword>
<comment type="caution">
    <text evidence="1">The sequence shown here is derived from an EMBL/GenBank/DDBJ whole genome shotgun (WGS) entry which is preliminary data.</text>
</comment>
<gene>
    <name evidence="1" type="ORF">ILT43_15335</name>
</gene>
<dbReference type="Proteomes" id="UP000763641">
    <property type="component" value="Unassembled WGS sequence"/>
</dbReference>
<protein>
    <submittedName>
        <fullName evidence="1">Uncharacterized protein</fullName>
    </submittedName>
</protein>